<evidence type="ECO:0000259" key="5">
    <source>
        <dbReference type="SMART" id="SM00563"/>
    </source>
</evidence>
<dbReference type="HOGENOM" id="CLU_027938_6_3_7"/>
<comment type="pathway">
    <text evidence="1">Lipid metabolism.</text>
</comment>
<keyword evidence="7" id="KW-1185">Reference proteome</keyword>
<name>Q313F9_OLEA2</name>
<keyword evidence="4" id="KW-1133">Transmembrane helix</keyword>
<keyword evidence="2 6" id="KW-0808">Transferase</keyword>
<dbReference type="EMBL" id="CP000112">
    <property type="protein sequence ID" value="ABB37937.1"/>
    <property type="molecule type" value="Genomic_DNA"/>
</dbReference>
<accession>Q313F9</accession>
<evidence type="ECO:0000256" key="4">
    <source>
        <dbReference type="SAM" id="Phobius"/>
    </source>
</evidence>
<gene>
    <name evidence="6" type="ordered locus">Dde_1136</name>
</gene>
<dbReference type="KEGG" id="dde:Dde_1136"/>
<dbReference type="GO" id="GO:0006654">
    <property type="term" value="P:phosphatidic acid biosynthetic process"/>
    <property type="evidence" value="ECO:0007669"/>
    <property type="project" value="TreeGrafter"/>
</dbReference>
<proteinExistence type="predicted"/>
<evidence type="ECO:0000256" key="3">
    <source>
        <dbReference type="ARBA" id="ARBA00023315"/>
    </source>
</evidence>
<organism evidence="6 7">
    <name type="scientific">Oleidesulfovibrio alaskensis (strain ATCC BAA-1058 / DSM 17464 / G20)</name>
    <name type="common">Desulfovibrio alaskensis</name>
    <dbReference type="NCBI Taxonomy" id="207559"/>
    <lineage>
        <taxon>Bacteria</taxon>
        <taxon>Pseudomonadati</taxon>
        <taxon>Thermodesulfobacteriota</taxon>
        <taxon>Desulfovibrionia</taxon>
        <taxon>Desulfovibrionales</taxon>
        <taxon>Desulfovibrionaceae</taxon>
        <taxon>Oleidesulfovibrio</taxon>
    </lineage>
</organism>
<dbReference type="Proteomes" id="UP000002710">
    <property type="component" value="Chromosome"/>
</dbReference>
<dbReference type="PANTHER" id="PTHR10434:SF11">
    <property type="entry name" value="1-ACYL-SN-GLYCEROL-3-PHOSPHATE ACYLTRANSFERASE"/>
    <property type="match status" value="1"/>
</dbReference>
<feature type="domain" description="Phospholipid/glycerol acyltransferase" evidence="5">
    <location>
        <begin position="72"/>
        <end position="188"/>
    </location>
</feature>
<sequence>MALLRTIWFYSVYIAVTVATIPVLLLRGRLNPRGNGVRNCSLWWMDMALRLAGIRLHADMSAVPDSLRGNPVLFVANHQSNFDIPLVMRAVRDWYPAFMAKQSLLDIPFFGTCLKAGGHIGVQRGDARKAVRSMKAAVETAASGRSLIIFPEGTRNRNPQTLGAFRAGCAVIAQRAGLPVVPLVLEGSADLLPSGRLMLGSRRDVYLRALPPVDPASYSKDEKNIFSDTLRDSMEIAYQEMRACRNTKTLS</sequence>
<evidence type="ECO:0000256" key="2">
    <source>
        <dbReference type="ARBA" id="ARBA00022679"/>
    </source>
</evidence>
<keyword evidence="3 6" id="KW-0012">Acyltransferase</keyword>
<keyword evidence="4" id="KW-0812">Transmembrane</keyword>
<reference evidence="6 7" key="1">
    <citation type="journal article" date="2011" name="J. Bacteriol.">
        <title>Complete genome sequence and updated annotation of Desulfovibrio alaskensis G20.</title>
        <authorList>
            <person name="Hauser L.J."/>
            <person name="Land M.L."/>
            <person name="Brown S.D."/>
            <person name="Larimer F."/>
            <person name="Keller K.L."/>
            <person name="Rapp-Giles B.J."/>
            <person name="Price M.N."/>
            <person name="Lin M."/>
            <person name="Bruce D.C."/>
            <person name="Detter J.C."/>
            <person name="Tapia R."/>
            <person name="Han C.S."/>
            <person name="Goodwin L.A."/>
            <person name="Cheng J.F."/>
            <person name="Pitluck S."/>
            <person name="Copeland A."/>
            <person name="Lucas S."/>
            <person name="Nolan M."/>
            <person name="Lapidus A.L."/>
            <person name="Palumbo A.V."/>
            <person name="Wall J.D."/>
        </authorList>
    </citation>
    <scope>NUCLEOTIDE SEQUENCE [LARGE SCALE GENOMIC DNA]</scope>
    <source>
        <strain evidence="7">ATCC BAA 1058 / DSM 17464 / G20</strain>
    </source>
</reference>
<dbReference type="STRING" id="207559.Dde_1136"/>
<evidence type="ECO:0000256" key="1">
    <source>
        <dbReference type="ARBA" id="ARBA00005189"/>
    </source>
</evidence>
<dbReference type="eggNOG" id="COG0204">
    <property type="taxonomic scope" value="Bacteria"/>
</dbReference>
<dbReference type="InterPro" id="IPR002123">
    <property type="entry name" value="Plipid/glycerol_acylTrfase"/>
</dbReference>
<dbReference type="PANTHER" id="PTHR10434">
    <property type="entry name" value="1-ACYL-SN-GLYCEROL-3-PHOSPHATE ACYLTRANSFERASE"/>
    <property type="match status" value="1"/>
</dbReference>
<dbReference type="Pfam" id="PF01553">
    <property type="entry name" value="Acyltransferase"/>
    <property type="match status" value="1"/>
</dbReference>
<feature type="transmembrane region" description="Helical" evidence="4">
    <location>
        <begin position="6"/>
        <end position="26"/>
    </location>
</feature>
<evidence type="ECO:0000313" key="7">
    <source>
        <dbReference type="Proteomes" id="UP000002710"/>
    </source>
</evidence>
<dbReference type="SMART" id="SM00563">
    <property type="entry name" value="PlsC"/>
    <property type="match status" value="1"/>
</dbReference>
<dbReference type="AlphaFoldDB" id="Q313F9"/>
<dbReference type="GO" id="GO:0003841">
    <property type="term" value="F:1-acylglycerol-3-phosphate O-acyltransferase activity"/>
    <property type="evidence" value="ECO:0007669"/>
    <property type="project" value="TreeGrafter"/>
</dbReference>
<keyword evidence="4" id="KW-0472">Membrane</keyword>
<protein>
    <submittedName>
        <fullName evidence="6">Phospholipid/glycerol acyltransferase</fullName>
    </submittedName>
</protein>
<dbReference type="SUPFAM" id="SSF69593">
    <property type="entry name" value="Glycerol-3-phosphate (1)-acyltransferase"/>
    <property type="match status" value="1"/>
</dbReference>
<evidence type="ECO:0000313" key="6">
    <source>
        <dbReference type="EMBL" id="ABB37937.1"/>
    </source>
</evidence>
<dbReference type="CDD" id="cd07989">
    <property type="entry name" value="LPLAT_AGPAT-like"/>
    <property type="match status" value="1"/>
</dbReference>